<feature type="transmembrane region" description="Helical" evidence="1">
    <location>
        <begin position="169"/>
        <end position="196"/>
    </location>
</feature>
<name>A0ABP1DMW2_9APHY</name>
<keyword evidence="4" id="KW-1185">Reference proteome</keyword>
<organism evidence="3 4">
    <name type="scientific">Somion occarium</name>
    <dbReference type="NCBI Taxonomy" id="3059160"/>
    <lineage>
        <taxon>Eukaryota</taxon>
        <taxon>Fungi</taxon>
        <taxon>Dikarya</taxon>
        <taxon>Basidiomycota</taxon>
        <taxon>Agaricomycotina</taxon>
        <taxon>Agaricomycetes</taxon>
        <taxon>Polyporales</taxon>
        <taxon>Cerrenaceae</taxon>
        <taxon>Somion</taxon>
    </lineage>
</organism>
<feature type="transmembrane region" description="Helical" evidence="1">
    <location>
        <begin position="208"/>
        <end position="235"/>
    </location>
</feature>
<proteinExistence type="predicted"/>
<accession>A0ABP1DMW2</accession>
<evidence type="ECO:0000256" key="1">
    <source>
        <dbReference type="SAM" id="Phobius"/>
    </source>
</evidence>
<feature type="transmembrane region" description="Helical" evidence="1">
    <location>
        <begin position="130"/>
        <end position="157"/>
    </location>
</feature>
<dbReference type="PANTHER" id="PTHR40465">
    <property type="entry name" value="CHROMOSOME 1, WHOLE GENOME SHOTGUN SEQUENCE"/>
    <property type="match status" value="1"/>
</dbReference>
<dbReference type="Pfam" id="PF20152">
    <property type="entry name" value="DUF6534"/>
    <property type="match status" value="1"/>
</dbReference>
<keyword evidence="1" id="KW-0812">Transmembrane</keyword>
<reference evidence="4" key="1">
    <citation type="submission" date="2024-04" db="EMBL/GenBank/DDBJ databases">
        <authorList>
            <person name="Shaw F."/>
            <person name="Minotto A."/>
        </authorList>
    </citation>
    <scope>NUCLEOTIDE SEQUENCE [LARGE SCALE GENOMIC DNA]</scope>
</reference>
<keyword evidence="1" id="KW-0472">Membrane</keyword>
<evidence type="ECO:0000259" key="2">
    <source>
        <dbReference type="Pfam" id="PF20152"/>
    </source>
</evidence>
<dbReference type="EMBL" id="OZ037948">
    <property type="protein sequence ID" value="CAL1709171.1"/>
    <property type="molecule type" value="Genomic_DNA"/>
</dbReference>
<sequence>MASSGPPGLPPGLELPNIPTLLGPIMWTVCTALLIYGVTVVQTYVYVFTYKQDETWVKSLVYAVTFLETVHSIIVFALYYDAFIAGAGHLETLPLIPWTVPAVFFVNCIVVVLVQGFYIRRIWILSNRFWPLLVVLVSILVLRIGFALATFGFFVSLETWDSFRTRNGPLVTISCGLGFAVLMDMCIAGLLIWYLARGRSGYRRTDGVISFLIAYAVNTGLLTMAVSTAIVFTFAFMKESLLFAGFNLIASKLYANSFLGTLNARQILRAQTAKVMGAQNSRVDWRGQDTGNSDLHAYSHAHTFADNAMDKHEEW</sequence>
<gene>
    <name evidence="3" type="ORF">GFSPODELE1_LOCUS7221</name>
</gene>
<protein>
    <recommendedName>
        <fullName evidence="2">DUF6534 domain-containing protein</fullName>
    </recommendedName>
</protein>
<feature type="transmembrane region" description="Helical" evidence="1">
    <location>
        <begin position="241"/>
        <end position="259"/>
    </location>
</feature>
<dbReference type="InterPro" id="IPR045339">
    <property type="entry name" value="DUF6534"/>
</dbReference>
<keyword evidence="1" id="KW-1133">Transmembrane helix</keyword>
<feature type="transmembrane region" description="Helical" evidence="1">
    <location>
        <begin position="25"/>
        <end position="48"/>
    </location>
</feature>
<feature type="domain" description="DUF6534" evidence="2">
    <location>
        <begin position="180"/>
        <end position="266"/>
    </location>
</feature>
<feature type="transmembrane region" description="Helical" evidence="1">
    <location>
        <begin position="95"/>
        <end position="118"/>
    </location>
</feature>
<evidence type="ECO:0000313" key="4">
    <source>
        <dbReference type="Proteomes" id="UP001497453"/>
    </source>
</evidence>
<dbReference type="PANTHER" id="PTHR40465:SF1">
    <property type="entry name" value="DUF6534 DOMAIN-CONTAINING PROTEIN"/>
    <property type="match status" value="1"/>
</dbReference>
<evidence type="ECO:0000313" key="3">
    <source>
        <dbReference type="EMBL" id="CAL1709171.1"/>
    </source>
</evidence>
<feature type="transmembrane region" description="Helical" evidence="1">
    <location>
        <begin position="60"/>
        <end position="80"/>
    </location>
</feature>
<dbReference type="Proteomes" id="UP001497453">
    <property type="component" value="Chromosome 5"/>
</dbReference>